<protein>
    <submittedName>
        <fullName evidence="2">Uncharacterized protein</fullName>
    </submittedName>
</protein>
<reference evidence="2" key="1">
    <citation type="journal article" date="2020" name="Stud. Mycol.">
        <title>101 Dothideomycetes genomes: a test case for predicting lifestyles and emergence of pathogens.</title>
        <authorList>
            <person name="Haridas S."/>
            <person name="Albert R."/>
            <person name="Binder M."/>
            <person name="Bloem J."/>
            <person name="Labutti K."/>
            <person name="Salamov A."/>
            <person name="Andreopoulos B."/>
            <person name="Baker S."/>
            <person name="Barry K."/>
            <person name="Bills G."/>
            <person name="Bluhm B."/>
            <person name="Cannon C."/>
            <person name="Castanera R."/>
            <person name="Culley D."/>
            <person name="Daum C."/>
            <person name="Ezra D."/>
            <person name="Gonzalez J."/>
            <person name="Henrissat B."/>
            <person name="Kuo A."/>
            <person name="Liang C."/>
            <person name="Lipzen A."/>
            <person name="Lutzoni F."/>
            <person name="Magnuson J."/>
            <person name="Mondo S."/>
            <person name="Nolan M."/>
            <person name="Ohm R."/>
            <person name="Pangilinan J."/>
            <person name="Park H.-J."/>
            <person name="Ramirez L."/>
            <person name="Alfaro M."/>
            <person name="Sun H."/>
            <person name="Tritt A."/>
            <person name="Yoshinaga Y."/>
            <person name="Zwiers L.-H."/>
            <person name="Turgeon B."/>
            <person name="Goodwin S."/>
            <person name="Spatafora J."/>
            <person name="Crous P."/>
            <person name="Grigoriev I."/>
        </authorList>
    </citation>
    <scope>NUCLEOTIDE SEQUENCE</scope>
    <source>
        <strain evidence="2">CBS 690.94</strain>
    </source>
</reference>
<dbReference type="AlphaFoldDB" id="A0A9P4UCR5"/>
<organism evidence="2 3">
    <name type="scientific">Karstenula rhodostoma CBS 690.94</name>
    <dbReference type="NCBI Taxonomy" id="1392251"/>
    <lineage>
        <taxon>Eukaryota</taxon>
        <taxon>Fungi</taxon>
        <taxon>Dikarya</taxon>
        <taxon>Ascomycota</taxon>
        <taxon>Pezizomycotina</taxon>
        <taxon>Dothideomycetes</taxon>
        <taxon>Pleosporomycetidae</taxon>
        <taxon>Pleosporales</taxon>
        <taxon>Massarineae</taxon>
        <taxon>Didymosphaeriaceae</taxon>
        <taxon>Karstenula</taxon>
    </lineage>
</organism>
<dbReference type="OrthoDB" id="3790861at2759"/>
<comment type="caution">
    <text evidence="2">The sequence shown here is derived from an EMBL/GenBank/DDBJ whole genome shotgun (WGS) entry which is preliminary data.</text>
</comment>
<feature type="region of interest" description="Disordered" evidence="1">
    <location>
        <begin position="134"/>
        <end position="154"/>
    </location>
</feature>
<sequence length="481" mass="52584">MSANSDQQTKKGKKGRLLHRLLSRPFLSRFARVPEEAKVDAAPTTPTMPSVLLPVARSRSLLEQVEETIAGLQQAHPQTVTNANKEAIRDRLDDAYLSALEKKTMDAKISALTGSHATGAHHADLYRLGSRWSPDSTATSVSSRNAVDEIPSDEEPEICEADVTICYPVEVASAGAVEVTGAGAPALNTRQREEKARAQTENTVAGQDSSASKKTLRSKFSRSDPQLAHKKSTEPFPEYVDNFEEEQRKMGLSIPPYTSTQAWVSQHGNIKERPQSDTSNSDVLADRAIPPAPLQHSSYPTPRIPPKSPKRTPAAPKMPLRIPPPPPIPARSAYRQSNLPSPTAVPLPISPIPPFRRAPIRGKPLSPFTRLMGQPTLRTSPQTRAPPRIQLPVPAPSGLPLRSSSLPPPLRQYCQDSAHVFHPIDLNAAVSYYPTNTLQHVHGTPQCEKCGKKAEMYMRCKVPVCKLAVCFGCAYGMQEEE</sequence>
<dbReference type="EMBL" id="MU001500">
    <property type="protein sequence ID" value="KAF2444638.1"/>
    <property type="molecule type" value="Genomic_DNA"/>
</dbReference>
<evidence type="ECO:0000256" key="1">
    <source>
        <dbReference type="SAM" id="MobiDB-lite"/>
    </source>
</evidence>
<gene>
    <name evidence="2" type="ORF">P171DRAFT_472677</name>
</gene>
<feature type="compositionally biased region" description="Polar residues" evidence="1">
    <location>
        <begin position="134"/>
        <end position="145"/>
    </location>
</feature>
<evidence type="ECO:0000313" key="2">
    <source>
        <dbReference type="EMBL" id="KAF2444638.1"/>
    </source>
</evidence>
<accession>A0A9P4UCR5</accession>
<dbReference type="Proteomes" id="UP000799764">
    <property type="component" value="Unassembled WGS sequence"/>
</dbReference>
<feature type="compositionally biased region" description="Polar residues" evidence="1">
    <location>
        <begin position="199"/>
        <end position="213"/>
    </location>
</feature>
<name>A0A9P4UCR5_9PLEO</name>
<proteinExistence type="predicted"/>
<feature type="region of interest" description="Disordered" evidence="1">
    <location>
        <begin position="185"/>
        <end position="239"/>
    </location>
</feature>
<feature type="region of interest" description="Disordered" evidence="1">
    <location>
        <begin position="263"/>
        <end position="330"/>
    </location>
</feature>
<keyword evidence="3" id="KW-1185">Reference proteome</keyword>
<feature type="region of interest" description="Disordered" evidence="1">
    <location>
        <begin position="365"/>
        <end position="397"/>
    </location>
</feature>
<evidence type="ECO:0000313" key="3">
    <source>
        <dbReference type="Proteomes" id="UP000799764"/>
    </source>
</evidence>